<evidence type="ECO:0000313" key="4">
    <source>
        <dbReference type="Proteomes" id="UP000663929"/>
    </source>
</evidence>
<name>A0A8A4TDX4_SULCO</name>
<dbReference type="Gene3D" id="3.40.50.150">
    <property type="entry name" value="Vaccinia Virus protein VP39"/>
    <property type="match status" value="1"/>
</dbReference>
<keyword evidence="2" id="KW-0819">tRNA processing</keyword>
<dbReference type="GO" id="GO:0016765">
    <property type="term" value="F:transferase activity, transferring alkyl or aryl (other than methyl) groups"/>
    <property type="evidence" value="ECO:0007669"/>
    <property type="project" value="InterPro"/>
</dbReference>
<sequence>MSRILDMVRDEQSRQVLRHLNEERAHWLEWKPFQAIREKMALLPDLAADHVDFDDGAIVIGRDLPLEDRERQTILEACQAILPWKKGPYRLFGIELDAEWRSDHKWDRMKHRLPSFKDQVILDIGGNNGYYAFRMLADEPSYVLNIDPVPRLWYQFHLLQHFARRPELEFQMWGWEEVAHFEKLFDSVFCMGILYHHFNPIQILKNIHQALKPGGLLVLESIVIPGEEAYCLFPEDRYARMRNVWFVPTVSAMRHMLARCKFEDIEVVAVNRHEAREQRTTVWNPGQSYADFVDATNPDRTVEGLAAPHRAILFARRKKRQ</sequence>
<dbReference type="NCBIfam" id="TIGR00452">
    <property type="entry name" value="tRNA 5-methoxyuridine(34)/uridine 5-oxyacetic acid(34) synthase CmoB"/>
    <property type="match status" value="1"/>
</dbReference>
<dbReference type="KEGG" id="scor:J3U87_21330"/>
<dbReference type="AlphaFoldDB" id="A0A8A4TDX4"/>
<organism evidence="3 4">
    <name type="scientific">Sulfidibacter corallicola</name>
    <dbReference type="NCBI Taxonomy" id="2818388"/>
    <lineage>
        <taxon>Bacteria</taxon>
        <taxon>Pseudomonadati</taxon>
        <taxon>Acidobacteriota</taxon>
        <taxon>Holophagae</taxon>
        <taxon>Acanthopleuribacterales</taxon>
        <taxon>Acanthopleuribacteraceae</taxon>
        <taxon>Sulfidibacter</taxon>
    </lineage>
</organism>
<evidence type="ECO:0000256" key="2">
    <source>
        <dbReference type="ARBA" id="ARBA00022694"/>
    </source>
</evidence>
<dbReference type="EMBL" id="CP071793">
    <property type="protein sequence ID" value="QTD48136.1"/>
    <property type="molecule type" value="Genomic_DNA"/>
</dbReference>
<evidence type="ECO:0000256" key="1">
    <source>
        <dbReference type="ARBA" id="ARBA00022679"/>
    </source>
</evidence>
<dbReference type="GO" id="GO:0002098">
    <property type="term" value="P:tRNA wobble uridine modification"/>
    <property type="evidence" value="ECO:0007669"/>
    <property type="project" value="InterPro"/>
</dbReference>
<dbReference type="CDD" id="cd02440">
    <property type="entry name" value="AdoMet_MTases"/>
    <property type="match status" value="1"/>
</dbReference>
<keyword evidence="1" id="KW-0808">Transferase</keyword>
<dbReference type="InterPro" id="IPR010017">
    <property type="entry name" value="CmoB"/>
</dbReference>
<proteinExistence type="predicted"/>
<dbReference type="RefSeq" id="WP_237377797.1">
    <property type="nucleotide sequence ID" value="NZ_CP071793.1"/>
</dbReference>
<dbReference type="Proteomes" id="UP000663929">
    <property type="component" value="Chromosome"/>
</dbReference>
<reference evidence="3" key="1">
    <citation type="submission" date="2021-03" db="EMBL/GenBank/DDBJ databases">
        <title>Acanthopleuribacteraceae sp. M133.</title>
        <authorList>
            <person name="Wang G."/>
        </authorList>
    </citation>
    <scope>NUCLEOTIDE SEQUENCE</scope>
    <source>
        <strain evidence="3">M133</strain>
    </source>
</reference>
<dbReference type="SUPFAM" id="SSF53335">
    <property type="entry name" value="S-adenosyl-L-methionine-dependent methyltransferases"/>
    <property type="match status" value="1"/>
</dbReference>
<evidence type="ECO:0000313" key="3">
    <source>
        <dbReference type="EMBL" id="QTD48136.1"/>
    </source>
</evidence>
<keyword evidence="4" id="KW-1185">Reference proteome</keyword>
<protein>
    <submittedName>
        <fullName evidence="3">tRNA 5-methoxyuridine(34)/uridine 5-oxyacetic acid(34) synthase CmoB</fullName>
    </submittedName>
</protein>
<dbReference type="NCBIfam" id="NF011650">
    <property type="entry name" value="PRK15068.1"/>
    <property type="match status" value="1"/>
</dbReference>
<dbReference type="Pfam" id="PF08003">
    <property type="entry name" value="Methyltransf_9"/>
    <property type="match status" value="1"/>
</dbReference>
<dbReference type="InterPro" id="IPR027555">
    <property type="entry name" value="Mo5U34_MeTrfas-like"/>
</dbReference>
<dbReference type="InterPro" id="IPR029063">
    <property type="entry name" value="SAM-dependent_MTases_sf"/>
</dbReference>
<gene>
    <name evidence="3" type="primary">cmoB</name>
    <name evidence="3" type="ORF">J3U87_21330</name>
</gene>
<accession>A0A8A4TDX4</accession>